<evidence type="ECO:0000313" key="2">
    <source>
        <dbReference type="Proteomes" id="UP000789525"/>
    </source>
</evidence>
<evidence type="ECO:0000313" key="1">
    <source>
        <dbReference type="EMBL" id="CAG8720349.1"/>
    </source>
</evidence>
<name>A0ACA9PXB4_9GLOM</name>
<accession>A0ACA9PXB4</accession>
<comment type="caution">
    <text evidence="1">The sequence shown here is derived from an EMBL/GenBank/DDBJ whole genome shotgun (WGS) entry which is preliminary data.</text>
</comment>
<keyword evidence="2" id="KW-1185">Reference proteome</keyword>
<reference evidence="1" key="1">
    <citation type="submission" date="2021-06" db="EMBL/GenBank/DDBJ databases">
        <authorList>
            <person name="Kallberg Y."/>
            <person name="Tangrot J."/>
            <person name="Rosling A."/>
        </authorList>
    </citation>
    <scope>NUCLEOTIDE SEQUENCE</scope>
    <source>
        <strain evidence="1">CL356</strain>
    </source>
</reference>
<protein>
    <submittedName>
        <fullName evidence="1">10834_t:CDS:1</fullName>
    </submittedName>
</protein>
<organism evidence="1 2">
    <name type="scientific">Acaulospora colombiana</name>
    <dbReference type="NCBI Taxonomy" id="27376"/>
    <lineage>
        <taxon>Eukaryota</taxon>
        <taxon>Fungi</taxon>
        <taxon>Fungi incertae sedis</taxon>
        <taxon>Mucoromycota</taxon>
        <taxon>Glomeromycotina</taxon>
        <taxon>Glomeromycetes</taxon>
        <taxon>Diversisporales</taxon>
        <taxon>Acaulosporaceae</taxon>
        <taxon>Acaulospora</taxon>
    </lineage>
</organism>
<feature type="non-terminal residue" evidence="1">
    <location>
        <position position="160"/>
    </location>
</feature>
<dbReference type="EMBL" id="CAJVPT010038521">
    <property type="protein sequence ID" value="CAG8720349.1"/>
    <property type="molecule type" value="Genomic_DNA"/>
</dbReference>
<sequence>MSSIKKWQEIRDEDLSPEIVDETLEDIPDDVWVTAACAERVLNKPDVTQVLVKTGLRHSARAIESTKGSLVSYEHVGEDGELEGSPEQRLVSYFQTHERERKLCILRRLLLERLDRIQTYLTISNVWKPGGLEEASQPPEEEEEDPWADPDEEMPPVEEE</sequence>
<dbReference type="Proteomes" id="UP000789525">
    <property type="component" value="Unassembled WGS sequence"/>
</dbReference>
<gene>
    <name evidence="1" type="ORF">ACOLOM_LOCUS11104</name>
</gene>
<proteinExistence type="predicted"/>